<dbReference type="PANTHER" id="PTHR33132">
    <property type="entry name" value="OSJNBB0118P14.9 PROTEIN"/>
    <property type="match status" value="1"/>
</dbReference>
<proteinExistence type="predicted"/>
<protein>
    <submittedName>
        <fullName evidence="2">Uncharacterized protein</fullName>
    </submittedName>
</protein>
<evidence type="ECO:0000256" key="1">
    <source>
        <dbReference type="SAM" id="MobiDB-lite"/>
    </source>
</evidence>
<keyword evidence="3" id="KW-1185">Reference proteome</keyword>
<evidence type="ECO:0000313" key="2">
    <source>
        <dbReference type="EMBL" id="GMI75041.1"/>
    </source>
</evidence>
<accession>A0A9W7HDB1</accession>
<dbReference type="PANTHER" id="PTHR33132:SF92">
    <property type="entry name" value="SERINE-RICH PROTEIN"/>
    <property type="match status" value="1"/>
</dbReference>
<feature type="region of interest" description="Disordered" evidence="1">
    <location>
        <begin position="18"/>
        <end position="45"/>
    </location>
</feature>
<name>A0A9W7HDB1_HIBTR</name>
<dbReference type="Proteomes" id="UP001165190">
    <property type="component" value="Unassembled WGS sequence"/>
</dbReference>
<evidence type="ECO:0000313" key="3">
    <source>
        <dbReference type="Proteomes" id="UP001165190"/>
    </source>
</evidence>
<sequence length="98" mass="10444">MSKKDLKLEIPPETEMVTGGTVESHVTTPASGQGQVASGLSRQPSMTKTNCLCSPTTHPGSFRCRVHRAPSLQRTKSIESQSATLEDSTSKPNSATDE</sequence>
<feature type="compositionally biased region" description="Polar residues" evidence="1">
    <location>
        <begin position="24"/>
        <end position="45"/>
    </location>
</feature>
<comment type="caution">
    <text evidence="2">The sequence shown here is derived from an EMBL/GenBank/DDBJ whole genome shotgun (WGS) entry which is preliminary data.</text>
</comment>
<dbReference type="OrthoDB" id="1924025at2759"/>
<dbReference type="EMBL" id="BSYR01000011">
    <property type="protein sequence ID" value="GMI75041.1"/>
    <property type="molecule type" value="Genomic_DNA"/>
</dbReference>
<dbReference type="AlphaFoldDB" id="A0A9W7HDB1"/>
<reference evidence="2" key="1">
    <citation type="submission" date="2023-05" db="EMBL/GenBank/DDBJ databases">
        <title>Genome and transcriptome analyses reveal genes involved in the formation of fine ridges on petal epidermal cells in Hibiscus trionum.</title>
        <authorList>
            <person name="Koshimizu S."/>
            <person name="Masuda S."/>
            <person name="Ishii T."/>
            <person name="Shirasu K."/>
            <person name="Hoshino A."/>
            <person name="Arita M."/>
        </authorList>
    </citation>
    <scope>NUCLEOTIDE SEQUENCE</scope>
    <source>
        <strain evidence="2">Hamamatsu line</strain>
    </source>
</reference>
<gene>
    <name evidence="2" type="ORF">HRI_001173400</name>
</gene>
<feature type="region of interest" description="Disordered" evidence="1">
    <location>
        <begin position="57"/>
        <end position="98"/>
    </location>
</feature>
<organism evidence="2 3">
    <name type="scientific">Hibiscus trionum</name>
    <name type="common">Flower of an hour</name>
    <dbReference type="NCBI Taxonomy" id="183268"/>
    <lineage>
        <taxon>Eukaryota</taxon>
        <taxon>Viridiplantae</taxon>
        <taxon>Streptophyta</taxon>
        <taxon>Embryophyta</taxon>
        <taxon>Tracheophyta</taxon>
        <taxon>Spermatophyta</taxon>
        <taxon>Magnoliopsida</taxon>
        <taxon>eudicotyledons</taxon>
        <taxon>Gunneridae</taxon>
        <taxon>Pentapetalae</taxon>
        <taxon>rosids</taxon>
        <taxon>malvids</taxon>
        <taxon>Malvales</taxon>
        <taxon>Malvaceae</taxon>
        <taxon>Malvoideae</taxon>
        <taxon>Hibiscus</taxon>
    </lineage>
</organism>
<feature type="compositionally biased region" description="Polar residues" evidence="1">
    <location>
        <begin position="72"/>
        <end position="98"/>
    </location>
</feature>